<accession>A0A106C228</accession>
<dbReference type="InterPro" id="IPR008920">
    <property type="entry name" value="TF_FadR/GntR_C"/>
</dbReference>
<evidence type="ECO:0000256" key="1">
    <source>
        <dbReference type="ARBA" id="ARBA00023015"/>
    </source>
</evidence>
<dbReference type="AlphaFoldDB" id="A0A106C228"/>
<dbReference type="PANTHER" id="PTHR43537:SF5">
    <property type="entry name" value="UXU OPERON TRANSCRIPTIONAL REGULATOR"/>
    <property type="match status" value="1"/>
</dbReference>
<gene>
    <name evidence="5" type="ORF">AWJ07_12090</name>
</gene>
<evidence type="ECO:0000256" key="3">
    <source>
        <dbReference type="ARBA" id="ARBA00023163"/>
    </source>
</evidence>
<dbReference type="Pfam" id="PF00392">
    <property type="entry name" value="GntR"/>
    <property type="match status" value="1"/>
</dbReference>
<comment type="caution">
    <text evidence="5">The sequence shown here is derived from an EMBL/GenBank/DDBJ whole genome shotgun (WGS) entry which is preliminary data.</text>
</comment>
<dbReference type="GeneID" id="41838480"/>
<protein>
    <submittedName>
        <fullName evidence="5">GntR family transcriptional regulator</fullName>
    </submittedName>
</protein>
<dbReference type="EMBL" id="LRDC01000009">
    <property type="protein sequence ID" value="KVX02822.1"/>
    <property type="molecule type" value="Genomic_DNA"/>
</dbReference>
<dbReference type="RefSeq" id="WP_011638545.1">
    <property type="nucleotide sequence ID" value="NZ_JBBMQR010000006.1"/>
</dbReference>
<evidence type="ECO:0000313" key="6">
    <source>
        <dbReference type="Proteomes" id="UP000055702"/>
    </source>
</evidence>
<feature type="domain" description="HTH gntR-type" evidence="4">
    <location>
        <begin position="4"/>
        <end position="72"/>
    </location>
</feature>
<evidence type="ECO:0000256" key="2">
    <source>
        <dbReference type="ARBA" id="ARBA00023125"/>
    </source>
</evidence>
<dbReference type="PROSITE" id="PS50949">
    <property type="entry name" value="HTH_GNTR"/>
    <property type="match status" value="1"/>
</dbReference>
<dbReference type="PRINTS" id="PR00035">
    <property type="entry name" value="HTHGNTR"/>
</dbReference>
<dbReference type="InterPro" id="IPR011711">
    <property type="entry name" value="GntR_C"/>
</dbReference>
<sequence length="246" mass="27918">MKNRRLFWRIVDTIEAAIASGEYPVGSRLPPERELAEKFEVSRPTIREAIIALEVREKVEVKTGSGVYVVDHQQKPVAVNNVNAFELTQARALVEGEIAALAAKTITAEELEKLHETLVMMKDMQNVEEADELFHQIIAYSTRNGALINLFENMWALRSSSNEIIEDYNIVCSTDNNKTLAEHTAIYQALSLHDAAEARLAMHKHFNRLINVLFDKLEQQALEEVRRKNSANRDLYSIESLVKTKG</sequence>
<dbReference type="InterPro" id="IPR036390">
    <property type="entry name" value="WH_DNA-bd_sf"/>
</dbReference>
<evidence type="ECO:0000313" key="5">
    <source>
        <dbReference type="EMBL" id="KVX02822.1"/>
    </source>
</evidence>
<dbReference type="Gene3D" id="1.10.10.10">
    <property type="entry name" value="Winged helix-like DNA-binding domain superfamily/Winged helix DNA-binding domain"/>
    <property type="match status" value="1"/>
</dbReference>
<evidence type="ECO:0000259" key="4">
    <source>
        <dbReference type="PROSITE" id="PS50949"/>
    </source>
</evidence>
<dbReference type="GO" id="GO:0003700">
    <property type="term" value="F:DNA-binding transcription factor activity"/>
    <property type="evidence" value="ECO:0007669"/>
    <property type="project" value="InterPro"/>
</dbReference>
<proteinExistence type="predicted"/>
<keyword evidence="3" id="KW-0804">Transcription</keyword>
<dbReference type="InterPro" id="IPR036388">
    <property type="entry name" value="WH-like_DNA-bd_sf"/>
</dbReference>
<dbReference type="Gene3D" id="1.20.120.530">
    <property type="entry name" value="GntR ligand-binding domain-like"/>
    <property type="match status" value="1"/>
</dbReference>
<dbReference type="GO" id="GO:0003677">
    <property type="term" value="F:DNA binding"/>
    <property type="evidence" value="ECO:0007669"/>
    <property type="project" value="UniProtKB-KW"/>
</dbReference>
<dbReference type="CDD" id="cd07377">
    <property type="entry name" value="WHTH_GntR"/>
    <property type="match status" value="1"/>
</dbReference>
<dbReference type="SUPFAM" id="SSF46785">
    <property type="entry name" value="Winged helix' DNA-binding domain"/>
    <property type="match status" value="1"/>
</dbReference>
<dbReference type="SMART" id="SM00895">
    <property type="entry name" value="FCD"/>
    <property type="match status" value="1"/>
</dbReference>
<organism evidence="5">
    <name type="scientific">Shewanella frigidimarina</name>
    <dbReference type="NCBI Taxonomy" id="56812"/>
    <lineage>
        <taxon>Bacteria</taxon>
        <taxon>Pseudomonadati</taxon>
        <taxon>Pseudomonadota</taxon>
        <taxon>Gammaproteobacteria</taxon>
        <taxon>Alteromonadales</taxon>
        <taxon>Shewanellaceae</taxon>
        <taxon>Shewanella</taxon>
    </lineage>
</organism>
<dbReference type="PANTHER" id="PTHR43537">
    <property type="entry name" value="TRANSCRIPTIONAL REGULATOR, GNTR FAMILY"/>
    <property type="match status" value="1"/>
</dbReference>
<dbReference type="SMART" id="SM00345">
    <property type="entry name" value="HTH_GNTR"/>
    <property type="match status" value="1"/>
</dbReference>
<keyword evidence="2" id="KW-0238">DNA-binding</keyword>
<dbReference type="OMA" id="PRAINWG"/>
<dbReference type="Pfam" id="PF07729">
    <property type="entry name" value="FCD"/>
    <property type="match status" value="1"/>
</dbReference>
<name>A0A106C228_SHEFR</name>
<dbReference type="SUPFAM" id="SSF48008">
    <property type="entry name" value="GntR ligand-binding domain-like"/>
    <property type="match status" value="1"/>
</dbReference>
<reference evidence="5 6" key="1">
    <citation type="submission" date="2016-01" db="EMBL/GenBank/DDBJ databases">
        <title>Draft genome of the antarctic isolate Shewanella frigidimarina Ag06-30.</title>
        <authorList>
            <person name="Parmeciano Di Noto G."/>
            <person name="Vazquez S."/>
            <person name="Mac Cormack W."/>
            <person name="Iriarte A."/>
            <person name="Quiroga C."/>
        </authorList>
    </citation>
    <scope>NUCLEOTIDE SEQUENCE [LARGE SCALE GENOMIC DNA]</scope>
    <source>
        <strain evidence="5 6">Ag06-30</strain>
    </source>
</reference>
<dbReference type="Proteomes" id="UP000055702">
    <property type="component" value="Unassembled WGS sequence"/>
</dbReference>
<keyword evidence="1" id="KW-0805">Transcription regulation</keyword>
<dbReference type="InterPro" id="IPR000524">
    <property type="entry name" value="Tscrpt_reg_HTH_GntR"/>
</dbReference>